<dbReference type="OrthoDB" id="10264505at2759"/>
<comment type="subcellular location">
    <subcellularLocation>
        <location evidence="1">Endoplasmic reticulum membrane</location>
        <topology evidence="1">Single-pass membrane protein</topology>
    </subcellularLocation>
</comment>
<dbReference type="PRINTS" id="PR00421">
    <property type="entry name" value="THIOREDOXIN"/>
</dbReference>
<keyword evidence="4 6" id="KW-0472">Membrane</keyword>
<dbReference type="InterPro" id="IPR017937">
    <property type="entry name" value="Thioredoxin_CS"/>
</dbReference>
<feature type="chain" id="PRO_5002254692" description="Thioredoxin domain-containing protein" evidence="7">
    <location>
        <begin position="33"/>
        <end position="521"/>
    </location>
</feature>
<evidence type="ECO:0000256" key="2">
    <source>
        <dbReference type="ARBA" id="ARBA00022692"/>
    </source>
</evidence>
<dbReference type="RefSeq" id="XP_004347984.1">
    <property type="nucleotide sequence ID" value="XM_004347934.2"/>
</dbReference>
<dbReference type="STRING" id="595528.A0A0D2WQQ9"/>
<dbReference type="Proteomes" id="UP000008743">
    <property type="component" value="Unassembled WGS sequence"/>
</dbReference>
<name>A0A0D2WQQ9_CAPO3</name>
<proteinExistence type="predicted"/>
<feature type="domain" description="Thioredoxin" evidence="8">
    <location>
        <begin position="17"/>
        <end position="185"/>
    </location>
</feature>
<keyword evidence="3 6" id="KW-1133">Transmembrane helix</keyword>
<dbReference type="OMA" id="CEQEDVE"/>
<dbReference type="PROSITE" id="PS51352">
    <property type="entry name" value="THIOREDOXIN_2"/>
    <property type="match status" value="1"/>
</dbReference>
<evidence type="ECO:0000313" key="9">
    <source>
        <dbReference type="EMBL" id="KJE93358.1"/>
    </source>
</evidence>
<dbReference type="PANTHER" id="PTHR46426:SF1">
    <property type="entry name" value="PROTEIN DISULFIDE-ISOMERASE TMX3"/>
    <property type="match status" value="1"/>
</dbReference>
<evidence type="ECO:0000256" key="4">
    <source>
        <dbReference type="ARBA" id="ARBA00023136"/>
    </source>
</evidence>
<accession>A0A0D2WQQ9</accession>
<dbReference type="InterPro" id="IPR013766">
    <property type="entry name" value="Thioredoxin_domain"/>
</dbReference>
<keyword evidence="10" id="KW-1185">Reference proteome</keyword>
<reference evidence="10" key="1">
    <citation type="submission" date="2011-02" db="EMBL/GenBank/DDBJ databases">
        <title>The Genome Sequence of Capsaspora owczarzaki ATCC 30864.</title>
        <authorList>
            <person name="Russ C."/>
            <person name="Cuomo C."/>
            <person name="Burger G."/>
            <person name="Gray M.W."/>
            <person name="Holland P.W.H."/>
            <person name="King N."/>
            <person name="Lang F.B.F."/>
            <person name="Roger A.J."/>
            <person name="Ruiz-Trillo I."/>
            <person name="Young S.K."/>
            <person name="Zeng Q."/>
            <person name="Gargeya S."/>
            <person name="Alvarado L."/>
            <person name="Berlin A."/>
            <person name="Chapman S.B."/>
            <person name="Chen Z."/>
            <person name="Freedman E."/>
            <person name="Gellesch M."/>
            <person name="Goldberg J."/>
            <person name="Griggs A."/>
            <person name="Gujja S."/>
            <person name="Heilman E."/>
            <person name="Heiman D."/>
            <person name="Howarth C."/>
            <person name="Mehta T."/>
            <person name="Neiman D."/>
            <person name="Pearson M."/>
            <person name="Roberts A."/>
            <person name="Saif S."/>
            <person name="Shea T."/>
            <person name="Shenoy N."/>
            <person name="Sisk P."/>
            <person name="Stolte C."/>
            <person name="Sykes S."/>
            <person name="White J."/>
            <person name="Yandava C."/>
            <person name="Haas B."/>
            <person name="Nusbaum C."/>
            <person name="Birren B."/>
        </authorList>
    </citation>
    <scope>NUCLEOTIDE SEQUENCE</scope>
    <source>
        <strain evidence="10">ATCC 30864</strain>
    </source>
</reference>
<evidence type="ECO:0000313" key="10">
    <source>
        <dbReference type="Proteomes" id="UP000008743"/>
    </source>
</evidence>
<gene>
    <name evidence="9" type="ORF">CAOG_004159</name>
</gene>
<evidence type="ECO:0000256" key="1">
    <source>
        <dbReference type="ARBA" id="ARBA00004389"/>
    </source>
</evidence>
<dbReference type="eggNOG" id="KOG4277">
    <property type="taxonomic scope" value="Eukaryota"/>
</dbReference>
<dbReference type="PROSITE" id="PS00194">
    <property type="entry name" value="THIOREDOXIN_1"/>
    <property type="match status" value="1"/>
</dbReference>
<dbReference type="CDD" id="cd02961">
    <property type="entry name" value="PDI_a_family"/>
    <property type="match status" value="1"/>
</dbReference>
<evidence type="ECO:0000259" key="8">
    <source>
        <dbReference type="PROSITE" id="PS51352"/>
    </source>
</evidence>
<sequence>MVALRQSPSLPLALLLAMALVAAPMMMQLAAAHSPVELTEANFDELTSEGDWIISFTAPWCGHCKSLAPVWIQAAAQLPSHMAGVAAAAAANAKSQESVAKPAFSCDSELWTTTPSSNKPANAAAGGQMMRLGKVDCTAQAALGERFGIRGYPTIKHFSAGQYVSDFRAARTVDGILEFAERVSLPSIAQVLNGAAITVLANGAEAVFVLVDHNPCEQEDVERVFLHTAKTLQTQVAFAVATRAAFAEYAATLSQADLASKFPGSFLAVLKDGKASVFDADKINLDDQERFELFVSSNRFPAMAELSSATYPTLTTEGKPLTIVLVNGAMKQAGTINEMSGPSKKLLAQARQAALASSEADGSKPYTQFVWMNAKLFNRFVSDSFDVNPDKDLPLILVWNPDTAQFWRAPAGTPTDTKQGILQFVQDVRANRIPPLGGNGLLERGRKIGKAALSVFGNLYNDHPVMFFAVCVLPIMFVAMLVMGGGDDATQQAAAAASIGATPAPTDAAATTAAGKPSKQD</sequence>
<dbReference type="GO" id="GO:0005789">
    <property type="term" value="C:endoplasmic reticulum membrane"/>
    <property type="evidence" value="ECO:0007669"/>
    <property type="project" value="UniProtKB-SubCell"/>
</dbReference>
<feature type="transmembrane region" description="Helical" evidence="6">
    <location>
        <begin position="465"/>
        <end position="483"/>
    </location>
</feature>
<evidence type="ECO:0000256" key="3">
    <source>
        <dbReference type="ARBA" id="ARBA00022989"/>
    </source>
</evidence>
<comment type="function">
    <text evidence="5">Probable disulfide isomerase, which participates in the folding of proteins containing disulfide bonds. May act as a dithiol oxidase. Acts as a regulator of endoplasmic reticulum-mitochondria contact sites via its ability to regulate redox signals.</text>
</comment>
<dbReference type="EMBL" id="KE346365">
    <property type="protein sequence ID" value="KJE93358.1"/>
    <property type="molecule type" value="Genomic_DNA"/>
</dbReference>
<dbReference type="PANTHER" id="PTHR46426">
    <property type="entry name" value="PROTEIN DISULFIDE-ISOMERASE TMX3"/>
    <property type="match status" value="1"/>
</dbReference>
<dbReference type="Gene3D" id="3.40.30.10">
    <property type="entry name" value="Glutaredoxin"/>
    <property type="match status" value="3"/>
</dbReference>
<protein>
    <recommendedName>
        <fullName evidence="8">Thioredoxin domain-containing protein</fullName>
    </recommendedName>
</protein>
<dbReference type="Pfam" id="PF13848">
    <property type="entry name" value="Thioredoxin_6"/>
    <property type="match status" value="1"/>
</dbReference>
<dbReference type="SUPFAM" id="SSF52833">
    <property type="entry name" value="Thioredoxin-like"/>
    <property type="match status" value="1"/>
</dbReference>
<evidence type="ECO:0000256" key="5">
    <source>
        <dbReference type="ARBA" id="ARBA00045246"/>
    </source>
</evidence>
<feature type="signal peptide" evidence="7">
    <location>
        <begin position="1"/>
        <end position="32"/>
    </location>
</feature>
<dbReference type="Pfam" id="PF00085">
    <property type="entry name" value="Thioredoxin"/>
    <property type="match status" value="2"/>
</dbReference>
<keyword evidence="7" id="KW-0732">Signal</keyword>
<dbReference type="InterPro" id="IPR052250">
    <property type="entry name" value="PDI_TMX3"/>
</dbReference>
<dbReference type="InterPro" id="IPR036249">
    <property type="entry name" value="Thioredoxin-like_sf"/>
</dbReference>
<keyword evidence="2 6" id="KW-0812">Transmembrane</keyword>
<organism evidence="9 10">
    <name type="scientific">Capsaspora owczarzaki (strain ATCC 30864)</name>
    <dbReference type="NCBI Taxonomy" id="595528"/>
    <lineage>
        <taxon>Eukaryota</taxon>
        <taxon>Filasterea</taxon>
        <taxon>Capsaspora</taxon>
    </lineage>
</organism>
<evidence type="ECO:0000256" key="7">
    <source>
        <dbReference type="SAM" id="SignalP"/>
    </source>
</evidence>
<dbReference type="AlphaFoldDB" id="A0A0D2WQQ9"/>
<dbReference type="InParanoid" id="A0A0D2WQQ9"/>
<evidence type="ECO:0000256" key="6">
    <source>
        <dbReference type="SAM" id="Phobius"/>
    </source>
</evidence>
<dbReference type="PhylomeDB" id="A0A0D2WQQ9"/>